<feature type="transmembrane region" description="Helical" evidence="1">
    <location>
        <begin position="78"/>
        <end position="98"/>
    </location>
</feature>
<dbReference type="InterPro" id="IPR032508">
    <property type="entry name" value="FecR_C"/>
</dbReference>
<dbReference type="Gene3D" id="2.60.120.1440">
    <property type="match status" value="1"/>
</dbReference>
<keyword evidence="5" id="KW-1185">Reference proteome</keyword>
<name>A0A1H7GUD8_9BACT</name>
<dbReference type="InterPro" id="IPR012373">
    <property type="entry name" value="Ferrdict_sens_TM"/>
</dbReference>
<sequence length="321" mass="35451">MDINGFEQVVERYLNGEATNEDLLLIEQWLQQTGNKAYELTAEKKKIIAAHLLPRLKAITQTAAPEARKPLQLFPKRLVRIAAAILVLITTGTLGWIFRQPLANRIAPVAMNTIKAGPYEIKKVQLPDQTMVTLNTGASISFPVAYRGKQRTATVEGEAFFEIAADKHKPFIVHTPTLDVTVLGTSFVVKEQQHFATVSVITGKVKVAAAEQPLAALEACRQVQYNKQSHKAALQPVDVQQVMAWTRHSFSFQEVPLEQVLQAIAQKWNVKLELPGVASGKEFSGDFSNNDSLDDMMAALALATGIHWEKTGTGIIRITYP</sequence>
<dbReference type="STRING" id="573321.SAMN04488505_101160"/>
<reference evidence="4 5" key="1">
    <citation type="submission" date="2016-10" db="EMBL/GenBank/DDBJ databases">
        <authorList>
            <person name="de Groot N.N."/>
        </authorList>
    </citation>
    <scope>NUCLEOTIDE SEQUENCE [LARGE SCALE GENOMIC DNA]</scope>
    <source>
        <strain evidence="4 5">DSM 21039</strain>
    </source>
</reference>
<feature type="domain" description="Protein FecR C-terminal" evidence="3">
    <location>
        <begin position="250"/>
        <end position="316"/>
    </location>
</feature>
<dbReference type="Gene3D" id="3.55.50.30">
    <property type="match status" value="1"/>
</dbReference>
<keyword evidence="1" id="KW-1133">Transmembrane helix</keyword>
<feature type="domain" description="FecR protein" evidence="2">
    <location>
        <begin position="113"/>
        <end position="206"/>
    </location>
</feature>
<organism evidence="4 5">
    <name type="scientific">Chitinophaga rupis</name>
    <dbReference type="NCBI Taxonomy" id="573321"/>
    <lineage>
        <taxon>Bacteria</taxon>
        <taxon>Pseudomonadati</taxon>
        <taxon>Bacteroidota</taxon>
        <taxon>Chitinophagia</taxon>
        <taxon>Chitinophagales</taxon>
        <taxon>Chitinophagaceae</taxon>
        <taxon>Chitinophaga</taxon>
    </lineage>
</organism>
<dbReference type="Pfam" id="PF04773">
    <property type="entry name" value="FecR"/>
    <property type="match status" value="1"/>
</dbReference>
<accession>A0A1H7GUD8</accession>
<dbReference type="PANTHER" id="PTHR30273">
    <property type="entry name" value="PERIPLASMIC SIGNAL SENSOR AND SIGMA FACTOR ACTIVATOR FECR-RELATED"/>
    <property type="match status" value="1"/>
</dbReference>
<dbReference type="AlphaFoldDB" id="A0A1H7GUD8"/>
<evidence type="ECO:0000256" key="1">
    <source>
        <dbReference type="SAM" id="Phobius"/>
    </source>
</evidence>
<gene>
    <name evidence="4" type="ORF">SAMN04488505_101160</name>
</gene>
<dbReference type="InterPro" id="IPR006860">
    <property type="entry name" value="FecR"/>
</dbReference>
<evidence type="ECO:0000259" key="3">
    <source>
        <dbReference type="Pfam" id="PF16344"/>
    </source>
</evidence>
<dbReference type="PANTHER" id="PTHR30273:SF2">
    <property type="entry name" value="PROTEIN FECR"/>
    <property type="match status" value="1"/>
</dbReference>
<proteinExistence type="predicted"/>
<dbReference type="Pfam" id="PF16344">
    <property type="entry name" value="FecR_C"/>
    <property type="match status" value="1"/>
</dbReference>
<keyword evidence="1" id="KW-0472">Membrane</keyword>
<keyword evidence="1" id="KW-0812">Transmembrane</keyword>
<dbReference type="PIRSF" id="PIRSF018266">
    <property type="entry name" value="FecR"/>
    <property type="match status" value="1"/>
</dbReference>
<dbReference type="Proteomes" id="UP000198984">
    <property type="component" value="Unassembled WGS sequence"/>
</dbReference>
<dbReference type="GO" id="GO:0016989">
    <property type="term" value="F:sigma factor antagonist activity"/>
    <property type="evidence" value="ECO:0007669"/>
    <property type="project" value="TreeGrafter"/>
</dbReference>
<dbReference type="EMBL" id="FOBB01000001">
    <property type="protein sequence ID" value="SEK41793.1"/>
    <property type="molecule type" value="Genomic_DNA"/>
</dbReference>
<dbReference type="RefSeq" id="WP_089906258.1">
    <property type="nucleotide sequence ID" value="NZ_FOBB01000001.1"/>
</dbReference>
<evidence type="ECO:0000313" key="4">
    <source>
        <dbReference type="EMBL" id="SEK41793.1"/>
    </source>
</evidence>
<dbReference type="OrthoDB" id="662587at2"/>
<evidence type="ECO:0000259" key="2">
    <source>
        <dbReference type="Pfam" id="PF04773"/>
    </source>
</evidence>
<protein>
    <submittedName>
        <fullName evidence="4">FecR family protein</fullName>
    </submittedName>
</protein>
<evidence type="ECO:0000313" key="5">
    <source>
        <dbReference type="Proteomes" id="UP000198984"/>
    </source>
</evidence>